<name>A0A9P5QAU0_9AGAR</name>
<organism evidence="2 3">
    <name type="scientific">Rhodocollybia butyracea</name>
    <dbReference type="NCBI Taxonomy" id="206335"/>
    <lineage>
        <taxon>Eukaryota</taxon>
        <taxon>Fungi</taxon>
        <taxon>Dikarya</taxon>
        <taxon>Basidiomycota</taxon>
        <taxon>Agaricomycotina</taxon>
        <taxon>Agaricomycetes</taxon>
        <taxon>Agaricomycetidae</taxon>
        <taxon>Agaricales</taxon>
        <taxon>Marasmiineae</taxon>
        <taxon>Omphalotaceae</taxon>
        <taxon>Rhodocollybia</taxon>
    </lineage>
</organism>
<comment type="caution">
    <text evidence="2">The sequence shown here is derived from an EMBL/GenBank/DDBJ whole genome shotgun (WGS) entry which is preliminary data.</text>
</comment>
<feature type="region of interest" description="Disordered" evidence="1">
    <location>
        <begin position="152"/>
        <end position="186"/>
    </location>
</feature>
<reference evidence="2" key="1">
    <citation type="submission" date="2020-11" db="EMBL/GenBank/DDBJ databases">
        <authorList>
            <consortium name="DOE Joint Genome Institute"/>
            <person name="Ahrendt S."/>
            <person name="Riley R."/>
            <person name="Andreopoulos W."/>
            <person name="Labutti K."/>
            <person name="Pangilinan J."/>
            <person name="Ruiz-Duenas F.J."/>
            <person name="Barrasa J.M."/>
            <person name="Sanchez-Garcia M."/>
            <person name="Camarero S."/>
            <person name="Miyauchi S."/>
            <person name="Serrano A."/>
            <person name="Linde D."/>
            <person name="Babiker R."/>
            <person name="Drula E."/>
            <person name="Ayuso-Fernandez I."/>
            <person name="Pacheco R."/>
            <person name="Padilla G."/>
            <person name="Ferreira P."/>
            <person name="Barriuso J."/>
            <person name="Kellner H."/>
            <person name="Castanera R."/>
            <person name="Alfaro M."/>
            <person name="Ramirez L."/>
            <person name="Pisabarro A.G."/>
            <person name="Kuo A."/>
            <person name="Tritt A."/>
            <person name="Lipzen A."/>
            <person name="He G."/>
            <person name="Yan M."/>
            <person name="Ng V."/>
            <person name="Cullen D."/>
            <person name="Martin F."/>
            <person name="Rosso M.-N."/>
            <person name="Henrissat B."/>
            <person name="Hibbett D."/>
            <person name="Martinez A.T."/>
            <person name="Grigoriev I.V."/>
        </authorList>
    </citation>
    <scope>NUCLEOTIDE SEQUENCE</scope>
    <source>
        <strain evidence="2">AH 40177</strain>
    </source>
</reference>
<gene>
    <name evidence="2" type="ORF">BDP27DRAFT_1441858</name>
</gene>
<sequence>MLPESWHGSFGYHPKYPAQPTECGPKRKSYHPSGWSFAASRTRLAPALTYDSFSLLPLNVSEFASTPLSAYDNLLYSRNLYRKNATRGGVASGQNEKSVVVAVIAPGLDLEDSSKAKVDTLSSTTLQSLPFSNHVIMFSVLALAVPEQLDLTSTSPNLSGTRERYTNSSHPPHHCSPHRTNPRRLDVVPPKRYNAKEGKAGVIVGEEDEAKMGNWRTVAAIVQGKFLRWQFHNLVSLS</sequence>
<accession>A0A9P5QAU0</accession>
<protein>
    <submittedName>
        <fullName evidence="2">Uncharacterized protein</fullName>
    </submittedName>
</protein>
<proteinExistence type="predicted"/>
<dbReference type="EMBL" id="JADNRY010000003">
    <property type="protein sequence ID" value="KAF9077863.1"/>
    <property type="molecule type" value="Genomic_DNA"/>
</dbReference>
<keyword evidence="3" id="KW-1185">Reference proteome</keyword>
<evidence type="ECO:0000256" key="1">
    <source>
        <dbReference type="SAM" id="MobiDB-lite"/>
    </source>
</evidence>
<dbReference type="Proteomes" id="UP000772434">
    <property type="component" value="Unassembled WGS sequence"/>
</dbReference>
<evidence type="ECO:0000313" key="3">
    <source>
        <dbReference type="Proteomes" id="UP000772434"/>
    </source>
</evidence>
<feature type="compositionally biased region" description="Basic residues" evidence="1">
    <location>
        <begin position="171"/>
        <end position="182"/>
    </location>
</feature>
<evidence type="ECO:0000313" key="2">
    <source>
        <dbReference type="EMBL" id="KAF9077863.1"/>
    </source>
</evidence>
<dbReference type="AlphaFoldDB" id="A0A9P5QAU0"/>